<dbReference type="Proteomes" id="UP000269721">
    <property type="component" value="Unassembled WGS sequence"/>
</dbReference>
<protein>
    <submittedName>
        <fullName evidence="2">Uncharacterized protein</fullName>
    </submittedName>
</protein>
<proteinExistence type="predicted"/>
<reference evidence="3" key="1">
    <citation type="journal article" date="2018" name="Nat. Microbiol.">
        <title>Leveraging single-cell genomics to expand the fungal tree of life.</title>
        <authorList>
            <person name="Ahrendt S.R."/>
            <person name="Quandt C.A."/>
            <person name="Ciobanu D."/>
            <person name="Clum A."/>
            <person name="Salamov A."/>
            <person name="Andreopoulos B."/>
            <person name="Cheng J.F."/>
            <person name="Woyke T."/>
            <person name="Pelin A."/>
            <person name="Henrissat B."/>
            <person name="Reynolds N.K."/>
            <person name="Benny G.L."/>
            <person name="Smith M.E."/>
            <person name="James T.Y."/>
            <person name="Grigoriev I.V."/>
        </authorList>
    </citation>
    <scope>NUCLEOTIDE SEQUENCE [LARGE SCALE GENOMIC DNA]</scope>
</reference>
<keyword evidence="3" id="KW-1185">Reference proteome</keyword>
<feature type="compositionally biased region" description="Polar residues" evidence="1">
    <location>
        <begin position="485"/>
        <end position="495"/>
    </location>
</feature>
<feature type="region of interest" description="Disordered" evidence="1">
    <location>
        <begin position="485"/>
        <end position="508"/>
    </location>
</feature>
<feature type="compositionally biased region" description="Polar residues" evidence="1">
    <location>
        <begin position="258"/>
        <end position="278"/>
    </location>
</feature>
<accession>A0A4P9WIR9</accession>
<evidence type="ECO:0000313" key="3">
    <source>
        <dbReference type="Proteomes" id="UP000269721"/>
    </source>
</evidence>
<dbReference type="EMBL" id="KZ994499">
    <property type="protein sequence ID" value="RKO92781.1"/>
    <property type="molecule type" value="Genomic_DNA"/>
</dbReference>
<evidence type="ECO:0000313" key="2">
    <source>
        <dbReference type="EMBL" id="RKO92781.1"/>
    </source>
</evidence>
<evidence type="ECO:0000256" key="1">
    <source>
        <dbReference type="SAM" id="MobiDB-lite"/>
    </source>
</evidence>
<gene>
    <name evidence="2" type="ORF">BDK51DRAFT_31593</name>
</gene>
<name>A0A4P9WIR9_9FUNG</name>
<sequence>MSDLDSTAAKESNAELAVPYGGIAYPKRMNAVKILTESNHPGEWIAGILMENTIVARLESLIQLSGSDLIWVARHRQAVCVVGPTRDSGRYAKVCGWYHRPRQRECPRHTQFLSSAKFHFGNTDGGGSLAMTWGKSARTTESLGRKGMSLEMTGDRPLERPLPISLADGTPDDHQGSASQKGPRDLGANGTLPAPNHCGPPGLRNESKLKYKVLLVSLTRTSPPQPHLITVMVGKKEVRSQEVLRKEEEGGQGLTAKPTEQLQASNGGARQSTTQQTEGNKRKRLLVVRYPLTDKTSTGLEKITKCLDYGETKTLRARRLRLKWYSREQNRLAALASAAKQKHIVPKTIAPSPCPEATDKVIAVKAQEYINEHEKCKLKEAPRSPVLPSCNQLIHKLNGYFRSNLAYKKDIIKGVSGRTNYPKTLWIGEALARMMGMISVGGRDSSGSEDLKRIAMRGRTAPVTNAWLVQARCDLPGLNPPTFSTDLIPTLNRPQARSRPKARPQEGTTIYRLTHAEGQEGGYELEELSKSSKTDVMSGAKTRKSLSLASSLQERVEGEERAVERTVKLTNGRKHLGSSAQSFLISLPRSKKYCRLYCLRAAWQDAIASADPLGWQYSELARLLSRDSSSPHSRHQRLIPAGTECDES</sequence>
<dbReference type="AlphaFoldDB" id="A0A4P9WIR9"/>
<feature type="region of interest" description="Disordered" evidence="1">
    <location>
        <begin position="629"/>
        <end position="648"/>
    </location>
</feature>
<feature type="region of interest" description="Disordered" evidence="1">
    <location>
        <begin position="243"/>
        <end position="282"/>
    </location>
</feature>
<feature type="region of interest" description="Disordered" evidence="1">
    <location>
        <begin position="140"/>
        <end position="205"/>
    </location>
</feature>
<organism evidence="2 3">
    <name type="scientific">Blyttiomyces helicus</name>
    <dbReference type="NCBI Taxonomy" id="388810"/>
    <lineage>
        <taxon>Eukaryota</taxon>
        <taxon>Fungi</taxon>
        <taxon>Fungi incertae sedis</taxon>
        <taxon>Chytridiomycota</taxon>
        <taxon>Chytridiomycota incertae sedis</taxon>
        <taxon>Chytridiomycetes</taxon>
        <taxon>Chytridiomycetes incertae sedis</taxon>
        <taxon>Blyttiomyces</taxon>
    </lineage>
</organism>